<evidence type="ECO:0000313" key="2">
    <source>
        <dbReference type="Proteomes" id="UP000275846"/>
    </source>
</evidence>
<keyword evidence="2" id="KW-1185">Reference proteome</keyword>
<dbReference type="WBParaSite" id="SSLN_0001228701-mRNA-1">
    <property type="protein sequence ID" value="SSLN_0001228701-mRNA-1"/>
    <property type="gene ID" value="SSLN_0001228701"/>
</dbReference>
<reference evidence="1 2" key="2">
    <citation type="submission" date="2018-11" db="EMBL/GenBank/DDBJ databases">
        <authorList>
            <consortium name="Pathogen Informatics"/>
        </authorList>
    </citation>
    <scope>NUCLEOTIDE SEQUENCE [LARGE SCALE GENOMIC DNA]</scope>
    <source>
        <strain evidence="1 2">NST_G2</strain>
    </source>
</reference>
<protein>
    <submittedName>
        <fullName evidence="3">Transposase</fullName>
    </submittedName>
</protein>
<name>A0A183T5T9_SCHSO</name>
<accession>A0A183T5T9</accession>
<evidence type="ECO:0000313" key="1">
    <source>
        <dbReference type="EMBL" id="VDL98222.1"/>
    </source>
</evidence>
<sequence>MIARPPGVEVEHRPEATIWRQVMRPKDPLPRQETSGVVYRVGCGCRPSNYVGETGRLLWTLIAEHAAAVRQINVNSQAAAHSARTGYRFKFDEAEILERGDNRVSRELLESSFTGPSLFTSAMTSLNAYSMLRLSLVRAIGHSRNAQANAFSKAGAGDSDGRAVIMPTYNTGDENSAIDAAQVYNHF</sequence>
<dbReference type="OrthoDB" id="8963429at2759"/>
<dbReference type="Proteomes" id="UP000275846">
    <property type="component" value="Unassembled WGS sequence"/>
</dbReference>
<dbReference type="AlphaFoldDB" id="A0A183T5T9"/>
<proteinExistence type="predicted"/>
<gene>
    <name evidence="1" type="ORF">SSLN_LOCUS11837</name>
</gene>
<reference evidence="3" key="1">
    <citation type="submission" date="2016-06" db="UniProtKB">
        <authorList>
            <consortium name="WormBaseParasite"/>
        </authorList>
    </citation>
    <scope>IDENTIFICATION</scope>
</reference>
<organism evidence="3">
    <name type="scientific">Schistocephalus solidus</name>
    <name type="common">Tapeworm</name>
    <dbReference type="NCBI Taxonomy" id="70667"/>
    <lineage>
        <taxon>Eukaryota</taxon>
        <taxon>Metazoa</taxon>
        <taxon>Spiralia</taxon>
        <taxon>Lophotrochozoa</taxon>
        <taxon>Platyhelminthes</taxon>
        <taxon>Cestoda</taxon>
        <taxon>Eucestoda</taxon>
        <taxon>Diphyllobothriidea</taxon>
        <taxon>Diphyllobothriidae</taxon>
        <taxon>Schistocephalus</taxon>
    </lineage>
</organism>
<evidence type="ECO:0000313" key="3">
    <source>
        <dbReference type="WBParaSite" id="SSLN_0001228701-mRNA-1"/>
    </source>
</evidence>
<dbReference type="EMBL" id="UYSU01036835">
    <property type="protein sequence ID" value="VDL98222.1"/>
    <property type="molecule type" value="Genomic_DNA"/>
</dbReference>